<organism evidence="2 3">
    <name type="scientific">Electrophorus voltai</name>
    <dbReference type="NCBI Taxonomy" id="2609070"/>
    <lineage>
        <taxon>Eukaryota</taxon>
        <taxon>Metazoa</taxon>
        <taxon>Chordata</taxon>
        <taxon>Craniata</taxon>
        <taxon>Vertebrata</taxon>
        <taxon>Euteleostomi</taxon>
        <taxon>Actinopterygii</taxon>
        <taxon>Neopterygii</taxon>
        <taxon>Teleostei</taxon>
        <taxon>Ostariophysi</taxon>
        <taxon>Gymnotiformes</taxon>
        <taxon>Gymnotoidei</taxon>
        <taxon>Gymnotidae</taxon>
        <taxon>Electrophorus</taxon>
    </lineage>
</organism>
<dbReference type="EMBL" id="JAROKS010000012">
    <property type="protein sequence ID" value="KAK1799484.1"/>
    <property type="molecule type" value="Genomic_DNA"/>
</dbReference>
<reference evidence="2" key="1">
    <citation type="submission" date="2023-03" db="EMBL/GenBank/DDBJ databases">
        <title>Electrophorus voltai genome.</title>
        <authorList>
            <person name="Bian C."/>
        </authorList>
    </citation>
    <scope>NUCLEOTIDE SEQUENCE</scope>
    <source>
        <strain evidence="2">CB-2022</strain>
        <tissue evidence="2">Muscle</tissue>
    </source>
</reference>
<dbReference type="Proteomes" id="UP001239994">
    <property type="component" value="Unassembled WGS sequence"/>
</dbReference>
<protein>
    <submittedName>
        <fullName evidence="2">Uncharacterized protein</fullName>
    </submittedName>
</protein>
<comment type="caution">
    <text evidence="2">The sequence shown here is derived from an EMBL/GenBank/DDBJ whole genome shotgun (WGS) entry which is preliminary data.</text>
</comment>
<feature type="region of interest" description="Disordered" evidence="1">
    <location>
        <begin position="1"/>
        <end position="24"/>
    </location>
</feature>
<keyword evidence="3" id="KW-1185">Reference proteome</keyword>
<gene>
    <name evidence="2" type="ORF">P4O66_007708</name>
</gene>
<feature type="non-terminal residue" evidence="2">
    <location>
        <position position="1"/>
    </location>
</feature>
<proteinExistence type="predicted"/>
<dbReference type="AlphaFoldDB" id="A0AAD8ZHI2"/>
<feature type="compositionally biased region" description="Basic residues" evidence="1">
    <location>
        <begin position="15"/>
        <end position="24"/>
    </location>
</feature>
<name>A0AAD8ZHI2_9TELE</name>
<accession>A0AAD8ZHI2</accession>
<evidence type="ECO:0000313" key="3">
    <source>
        <dbReference type="Proteomes" id="UP001239994"/>
    </source>
</evidence>
<sequence length="70" mass="8057">MKNRCGGIEEESSKRNRRGAFRGRRPRVISLGQRDCAPLASGMTRLFFLLQMVKRVIGAKRSLKSMRFRS</sequence>
<evidence type="ECO:0000256" key="1">
    <source>
        <dbReference type="SAM" id="MobiDB-lite"/>
    </source>
</evidence>
<evidence type="ECO:0000313" key="2">
    <source>
        <dbReference type="EMBL" id="KAK1799484.1"/>
    </source>
</evidence>